<comment type="caution">
    <text evidence="2">The sequence shown here is derived from an EMBL/GenBank/DDBJ whole genome shotgun (WGS) entry which is preliminary data.</text>
</comment>
<evidence type="ECO:0000313" key="3">
    <source>
        <dbReference type="EMBL" id="MDQ0180252.1"/>
    </source>
</evidence>
<dbReference type="EMBL" id="JAUSTF010000002">
    <property type="protein sequence ID" value="MDQ0180252.1"/>
    <property type="molecule type" value="Genomic_DNA"/>
</dbReference>
<evidence type="ECO:0008006" key="6">
    <source>
        <dbReference type="Google" id="ProtNLM"/>
    </source>
</evidence>
<proteinExistence type="predicted"/>
<protein>
    <recommendedName>
        <fullName evidence="6">DUF222 domain-containing protein</fullName>
    </recommendedName>
</protein>
<organism evidence="2 5">
    <name type="scientific">Arthrobacter bambusae</name>
    <dbReference type="NCBI Taxonomy" id="1338426"/>
    <lineage>
        <taxon>Bacteria</taxon>
        <taxon>Bacillati</taxon>
        <taxon>Actinomycetota</taxon>
        <taxon>Actinomycetes</taxon>
        <taxon>Micrococcales</taxon>
        <taxon>Micrococcaceae</taxon>
        <taxon>Arthrobacter</taxon>
    </lineage>
</organism>
<evidence type="ECO:0000313" key="2">
    <source>
        <dbReference type="EMBL" id="MDP9903095.1"/>
    </source>
</evidence>
<dbReference type="AlphaFoldDB" id="A0AAW8D5W3"/>
<name>A0AAW8D5W3_9MICC</name>
<evidence type="ECO:0000313" key="4">
    <source>
        <dbReference type="Proteomes" id="UP001230951"/>
    </source>
</evidence>
<gene>
    <name evidence="2" type="ORF">J2S90_000035</name>
    <name evidence="3" type="ORF">J2S93_001668</name>
</gene>
<accession>A0AAW8D5W3</accession>
<evidence type="ECO:0000313" key="5">
    <source>
        <dbReference type="Proteomes" id="UP001242995"/>
    </source>
</evidence>
<dbReference type="Proteomes" id="UP001230951">
    <property type="component" value="Unassembled WGS sequence"/>
</dbReference>
<keyword evidence="4" id="KW-1185">Reference proteome</keyword>
<dbReference type="Proteomes" id="UP001242995">
    <property type="component" value="Unassembled WGS sequence"/>
</dbReference>
<reference evidence="2 4" key="1">
    <citation type="submission" date="2023-07" db="EMBL/GenBank/DDBJ databases">
        <title>Sorghum-associated microbial communities from plants grown in Nebraska, USA.</title>
        <authorList>
            <person name="Schachtman D."/>
        </authorList>
    </citation>
    <scope>NUCLEOTIDE SEQUENCE</scope>
    <source>
        <strain evidence="2">DS1006</strain>
        <strain evidence="3 4">DS1016</strain>
    </source>
</reference>
<sequence length="240" mass="24948">MGFHFTPKPDPSGTSTGTPSPAATASPSAAPPRDYPLQLLRDMLARLHAIDGPAASLMDDAQLKKLLQIQALGSTRVTSDPAECKDLLQAGSFSDDRIPTAAAKLGPAATVTVITAASDASGLYRKGMDSLQKAAENCSPATLTEQGHTISVRMTLVAPDLHGREAVGLAQTLTAEGSTVNLLRIVGMDGNLFITATKTIPTQQPEGKDIRELVHYVNEAFDNAANTPSSPKSSSTGVTA</sequence>
<evidence type="ECO:0000256" key="1">
    <source>
        <dbReference type="SAM" id="MobiDB-lite"/>
    </source>
</evidence>
<feature type="compositionally biased region" description="Low complexity" evidence="1">
    <location>
        <begin position="11"/>
        <end position="28"/>
    </location>
</feature>
<dbReference type="EMBL" id="JAUSRG010000001">
    <property type="protein sequence ID" value="MDP9903095.1"/>
    <property type="molecule type" value="Genomic_DNA"/>
</dbReference>
<dbReference type="RefSeq" id="WP_306958680.1">
    <property type="nucleotide sequence ID" value="NZ_JAUSRG010000001.1"/>
</dbReference>
<feature type="region of interest" description="Disordered" evidence="1">
    <location>
        <begin position="1"/>
        <end position="34"/>
    </location>
</feature>